<proteinExistence type="predicted"/>
<dbReference type="AlphaFoldDB" id="A0A318Z8L5"/>
<keyword evidence="1" id="KW-0472">Membrane</keyword>
<feature type="transmembrane region" description="Helical" evidence="1">
    <location>
        <begin position="13"/>
        <end position="33"/>
    </location>
</feature>
<keyword evidence="1" id="KW-0812">Transmembrane</keyword>
<keyword evidence="3" id="KW-1185">Reference proteome</keyword>
<name>A0A318Z8L5_9EURO</name>
<dbReference type="Proteomes" id="UP000248349">
    <property type="component" value="Unassembled WGS sequence"/>
</dbReference>
<keyword evidence="1" id="KW-1133">Transmembrane helix</keyword>
<dbReference type="GeneID" id="37071686"/>
<gene>
    <name evidence="2" type="ORF">BP01DRAFT_128304</name>
</gene>
<protein>
    <submittedName>
        <fullName evidence="2">Uncharacterized protein</fullName>
    </submittedName>
</protein>
<accession>A0A318Z8L5</accession>
<evidence type="ECO:0000313" key="2">
    <source>
        <dbReference type="EMBL" id="PYH42734.1"/>
    </source>
</evidence>
<organism evidence="2 3">
    <name type="scientific">Aspergillus saccharolyticus JOP 1030-1</name>
    <dbReference type="NCBI Taxonomy" id="1450539"/>
    <lineage>
        <taxon>Eukaryota</taxon>
        <taxon>Fungi</taxon>
        <taxon>Dikarya</taxon>
        <taxon>Ascomycota</taxon>
        <taxon>Pezizomycotina</taxon>
        <taxon>Eurotiomycetes</taxon>
        <taxon>Eurotiomycetidae</taxon>
        <taxon>Eurotiales</taxon>
        <taxon>Aspergillaceae</taxon>
        <taxon>Aspergillus</taxon>
        <taxon>Aspergillus subgen. Circumdati</taxon>
    </lineage>
</organism>
<evidence type="ECO:0000256" key="1">
    <source>
        <dbReference type="SAM" id="Phobius"/>
    </source>
</evidence>
<evidence type="ECO:0000313" key="3">
    <source>
        <dbReference type="Proteomes" id="UP000248349"/>
    </source>
</evidence>
<reference evidence="2 3" key="1">
    <citation type="submission" date="2016-12" db="EMBL/GenBank/DDBJ databases">
        <title>The genomes of Aspergillus section Nigri reveals drivers in fungal speciation.</title>
        <authorList>
            <consortium name="DOE Joint Genome Institute"/>
            <person name="Vesth T.C."/>
            <person name="Nybo J."/>
            <person name="Theobald S."/>
            <person name="Brandl J."/>
            <person name="Frisvad J.C."/>
            <person name="Nielsen K.F."/>
            <person name="Lyhne E.K."/>
            <person name="Kogle M.E."/>
            <person name="Kuo A."/>
            <person name="Riley R."/>
            <person name="Clum A."/>
            <person name="Nolan M."/>
            <person name="Lipzen A."/>
            <person name="Salamov A."/>
            <person name="Henrissat B."/>
            <person name="Wiebenga A."/>
            <person name="De Vries R.P."/>
            <person name="Grigoriev I.V."/>
            <person name="Mortensen U.H."/>
            <person name="Andersen M.R."/>
            <person name="Baker S.E."/>
        </authorList>
    </citation>
    <scope>NUCLEOTIDE SEQUENCE [LARGE SCALE GENOMIC DNA]</scope>
    <source>
        <strain evidence="2 3">JOP 1030-1</strain>
    </source>
</reference>
<dbReference type="EMBL" id="KZ821249">
    <property type="protein sequence ID" value="PYH42734.1"/>
    <property type="molecule type" value="Genomic_DNA"/>
</dbReference>
<sequence>MRATQCSGFRATAYFYLIISVHLTLLQSMRLHAVQFTSIIRFKFGQDKPQGRTHGWHHTTALNKI</sequence>
<dbReference type="RefSeq" id="XP_025428716.1">
    <property type="nucleotide sequence ID" value="XM_025570458.1"/>
</dbReference>